<accession>A0A0U4YQT4</accession>
<keyword evidence="2" id="KW-1185">Reference proteome</keyword>
<evidence type="ECO:0000313" key="2">
    <source>
        <dbReference type="Proteomes" id="UP000052230"/>
    </source>
</evidence>
<proteinExistence type="predicted"/>
<evidence type="ECO:0000313" key="1">
    <source>
        <dbReference type="EMBL" id="CEG18300.1"/>
    </source>
</evidence>
<comment type="caution">
    <text evidence="1">The sequence shown here is derived from an EMBL/GenBank/DDBJ whole genome shotgun (WGS) entry which is preliminary data.</text>
</comment>
<protein>
    <submittedName>
        <fullName evidence="1">Uncharacterized protein</fullName>
    </submittedName>
</protein>
<dbReference type="Proteomes" id="UP000052230">
    <property type="component" value="Unassembled WGS sequence"/>
</dbReference>
<gene>
    <name evidence="1" type="ORF">XAC3562_810001</name>
</gene>
<reference evidence="1 2" key="1">
    <citation type="submission" date="2014-09" db="EMBL/GenBank/DDBJ databases">
        <authorList>
            <person name="Regsiter A."/>
        </authorList>
    </citation>
    <scope>NUCLEOTIDE SEQUENCE [LARGE SCALE GENOMIC DNA]</scope>
</reference>
<organism evidence="1 2">
    <name type="scientific">Xanthomonas citri pv. citri</name>
    <dbReference type="NCBI Taxonomy" id="611301"/>
    <lineage>
        <taxon>Bacteria</taxon>
        <taxon>Pseudomonadati</taxon>
        <taxon>Pseudomonadota</taxon>
        <taxon>Gammaproteobacteria</taxon>
        <taxon>Lysobacterales</taxon>
        <taxon>Lysobacteraceae</taxon>
        <taxon>Xanthomonas</taxon>
    </lineage>
</organism>
<sequence length="29" mass="3333">MLTVVISGVKFLTESEEKCAFDHTYACFY</sequence>
<dbReference type="AlphaFoldDB" id="A0A0U4YQT4"/>
<dbReference type="EMBL" id="CCXZ01000179">
    <property type="protein sequence ID" value="CEG18300.1"/>
    <property type="molecule type" value="Genomic_DNA"/>
</dbReference>
<name>A0A0U4YQT4_XANCI</name>